<dbReference type="RefSeq" id="WP_062710997.1">
    <property type="nucleotide sequence ID" value="NZ_CAWRCI010000026.1"/>
</dbReference>
<dbReference type="InterPro" id="IPR010877">
    <property type="entry name" value="Phage_Mu_Gp46"/>
</dbReference>
<dbReference type="OrthoDB" id="5677166at2"/>
<dbReference type="Proteomes" id="UP000073601">
    <property type="component" value="Unassembled WGS sequence"/>
</dbReference>
<keyword evidence="2" id="KW-1185">Reference proteome</keyword>
<dbReference type="Pfam" id="PF07409">
    <property type="entry name" value="GP46"/>
    <property type="match status" value="1"/>
</dbReference>
<protein>
    <submittedName>
        <fullName evidence="1">Phage protein GP46</fullName>
    </submittedName>
</protein>
<organism evidence="1 2">
    <name type="scientific">Grimontia marina</name>
    <dbReference type="NCBI Taxonomy" id="646534"/>
    <lineage>
        <taxon>Bacteria</taxon>
        <taxon>Pseudomonadati</taxon>
        <taxon>Pseudomonadota</taxon>
        <taxon>Gammaproteobacteria</taxon>
        <taxon>Vibrionales</taxon>
        <taxon>Vibrionaceae</taxon>
        <taxon>Grimontia</taxon>
    </lineage>
</organism>
<reference evidence="2" key="1">
    <citation type="submission" date="2016-02" db="EMBL/GenBank/DDBJ databases">
        <authorList>
            <person name="Rodrigo-Torres Lidia"/>
            <person name="Arahal R.David."/>
        </authorList>
    </citation>
    <scope>NUCLEOTIDE SEQUENCE [LARGE SCALE GENOMIC DNA]</scope>
    <source>
        <strain evidence="2">CECT 8713</strain>
    </source>
</reference>
<accession>A0A128FBL3</accession>
<gene>
    <name evidence="1" type="ORF">GMA8713_02851</name>
</gene>
<dbReference type="AlphaFoldDB" id="A0A128FBL3"/>
<sequence length="152" mass="17000">MIGTYWHQNGADHSIEDGKLAEDDGLNSLVFMMLMTDARAKDSDALPAGTTDRRGWPGDSFAASPWGSRLWLLAREKLTTTTLQRAEDYASEALVPLLKGIAKRYRVTASRQGRERLRLDITITKPDDTVMRYGISLRWAAHTLRGEVSHAL</sequence>
<proteinExistence type="predicted"/>
<dbReference type="EMBL" id="FIZY01000026">
    <property type="protein sequence ID" value="CZF83880.1"/>
    <property type="molecule type" value="Genomic_DNA"/>
</dbReference>
<name>A0A128FBL3_9GAMM</name>
<evidence type="ECO:0000313" key="1">
    <source>
        <dbReference type="EMBL" id="CZF83880.1"/>
    </source>
</evidence>
<evidence type="ECO:0000313" key="2">
    <source>
        <dbReference type="Proteomes" id="UP000073601"/>
    </source>
</evidence>